<keyword evidence="7" id="KW-0283">Flagellar rotation</keyword>
<evidence type="ECO:0000256" key="2">
    <source>
        <dbReference type="ARBA" id="ARBA00008038"/>
    </source>
</evidence>
<feature type="domain" description="MotA/TolQ/ExbB proton channel" evidence="13">
    <location>
        <begin position="101"/>
        <end position="216"/>
    </location>
</feature>
<evidence type="ECO:0000313" key="15">
    <source>
        <dbReference type="EMBL" id="GFK95692.1"/>
    </source>
</evidence>
<evidence type="ECO:0000256" key="9">
    <source>
        <dbReference type="ARBA" id="ARBA00022989"/>
    </source>
</evidence>
<comment type="similarity">
    <text evidence="2">Belongs to the MotA family.</text>
</comment>
<dbReference type="InterPro" id="IPR000540">
    <property type="entry name" value="Flag_MotA_CS"/>
</dbReference>
<dbReference type="Pfam" id="PF20560">
    <property type="entry name" value="MotA_N"/>
    <property type="match status" value="1"/>
</dbReference>
<evidence type="ECO:0000256" key="3">
    <source>
        <dbReference type="ARBA" id="ARBA00022448"/>
    </source>
</evidence>
<dbReference type="GO" id="GO:1902600">
    <property type="term" value="P:proton transmembrane transport"/>
    <property type="evidence" value="ECO:0007669"/>
    <property type="project" value="UniProtKB-KW"/>
</dbReference>
<keyword evidence="6 12" id="KW-0812">Transmembrane</keyword>
<keyword evidence="10" id="KW-0406">Ion transport</keyword>
<dbReference type="GO" id="GO:0006935">
    <property type="term" value="P:chemotaxis"/>
    <property type="evidence" value="ECO:0007669"/>
    <property type="project" value="UniProtKB-KW"/>
</dbReference>
<dbReference type="AlphaFoldDB" id="A0A6V8LT97"/>
<dbReference type="GO" id="GO:0005886">
    <property type="term" value="C:plasma membrane"/>
    <property type="evidence" value="ECO:0007669"/>
    <property type="project" value="UniProtKB-SubCell"/>
</dbReference>
<dbReference type="EMBL" id="BLTE01000020">
    <property type="protein sequence ID" value="GFK95692.1"/>
    <property type="molecule type" value="Genomic_DNA"/>
</dbReference>
<dbReference type="Proteomes" id="UP000494245">
    <property type="component" value="Unassembled WGS sequence"/>
</dbReference>
<dbReference type="PANTHER" id="PTHR30433:SF2">
    <property type="entry name" value="MOTILITY PROTEIN A"/>
    <property type="match status" value="1"/>
</dbReference>
<evidence type="ECO:0000256" key="5">
    <source>
        <dbReference type="ARBA" id="ARBA00022500"/>
    </source>
</evidence>
<organism evidence="15 16">
    <name type="scientific">Fundidesulfovibrio magnetotacticus</name>
    <dbReference type="NCBI Taxonomy" id="2730080"/>
    <lineage>
        <taxon>Bacteria</taxon>
        <taxon>Pseudomonadati</taxon>
        <taxon>Thermodesulfobacteriota</taxon>
        <taxon>Desulfovibrionia</taxon>
        <taxon>Desulfovibrionales</taxon>
        <taxon>Desulfovibrionaceae</taxon>
        <taxon>Fundidesulfovibrio</taxon>
    </lineage>
</organism>
<comment type="caution">
    <text evidence="15">The sequence shown here is derived from an EMBL/GenBank/DDBJ whole genome shotgun (WGS) entry which is preliminary data.</text>
</comment>
<dbReference type="InterPro" id="IPR046786">
    <property type="entry name" value="MotA_N"/>
</dbReference>
<accession>A0A6V8LT97</accession>
<keyword evidence="11 12" id="KW-0472">Membrane</keyword>
<feature type="transmembrane region" description="Helical" evidence="12">
    <location>
        <begin position="178"/>
        <end position="198"/>
    </location>
</feature>
<keyword evidence="9 12" id="KW-1133">Transmembrane helix</keyword>
<sequence length="251" mass="27259">MDFATLLGLTTGLGLVVGAIIMGGSFLQFLDGPSAMIVLGGTTAALCVSHPIEEVLQAFNAFFKIFSSRKVTAQEVVNVMVRIAEISRREGLLALENIRTDNVVLKKACKLIADSAGPQLIHDTLRIEIHSLKRRHQIGETVFKSLGTFSPAFGLIGTLIGLVQMLGRLNDPKSLGPAMAVALLTTFYGALLSNLFFLPVAAKLRARTYQEVLNLEIIFEGARCILQNNNPLLVRDKLSSFVPPKERTVGR</sequence>
<dbReference type="PANTHER" id="PTHR30433">
    <property type="entry name" value="CHEMOTAXIS PROTEIN MOTA"/>
    <property type="match status" value="1"/>
</dbReference>
<gene>
    <name evidence="15" type="primary">pomA_2</name>
    <name evidence="15" type="ORF">NNJEOMEG_03560</name>
</gene>
<evidence type="ECO:0000259" key="13">
    <source>
        <dbReference type="Pfam" id="PF01618"/>
    </source>
</evidence>
<evidence type="ECO:0000256" key="6">
    <source>
        <dbReference type="ARBA" id="ARBA00022692"/>
    </source>
</evidence>
<keyword evidence="5" id="KW-0145">Chemotaxis</keyword>
<dbReference type="RefSeq" id="WP_173086833.1">
    <property type="nucleotide sequence ID" value="NZ_BLTE01000020.1"/>
</dbReference>
<proteinExistence type="inferred from homology"/>
<evidence type="ECO:0000256" key="4">
    <source>
        <dbReference type="ARBA" id="ARBA00022475"/>
    </source>
</evidence>
<dbReference type="InterPro" id="IPR047055">
    <property type="entry name" value="MotA-like"/>
</dbReference>
<evidence type="ECO:0000256" key="7">
    <source>
        <dbReference type="ARBA" id="ARBA00022779"/>
    </source>
</evidence>
<reference evidence="15 16" key="2">
    <citation type="submission" date="2020-05" db="EMBL/GenBank/DDBJ databases">
        <title>Draft genome sequence of Desulfovibrio sp. strainFSS-1.</title>
        <authorList>
            <person name="Shimoshige H."/>
            <person name="Kobayashi H."/>
            <person name="Maekawa T."/>
        </authorList>
    </citation>
    <scope>NUCLEOTIDE SEQUENCE [LARGE SCALE GENOMIC DNA]</scope>
    <source>
        <strain evidence="15 16">SIID29052-01</strain>
    </source>
</reference>
<evidence type="ECO:0000259" key="14">
    <source>
        <dbReference type="Pfam" id="PF20560"/>
    </source>
</evidence>
<keyword evidence="4" id="KW-1003">Cell membrane</keyword>
<keyword evidence="16" id="KW-1185">Reference proteome</keyword>
<feature type="transmembrane region" description="Helical" evidence="12">
    <location>
        <begin position="6"/>
        <end position="27"/>
    </location>
</feature>
<dbReference type="PROSITE" id="PS01307">
    <property type="entry name" value="MOTA"/>
    <property type="match status" value="1"/>
</dbReference>
<name>A0A6V8LT97_9BACT</name>
<comment type="subcellular location">
    <subcellularLocation>
        <location evidence="1">Cell membrane</location>
        <topology evidence="1">Multi-pass membrane protein</topology>
    </subcellularLocation>
</comment>
<feature type="transmembrane region" description="Helical" evidence="12">
    <location>
        <begin position="142"/>
        <end position="166"/>
    </location>
</feature>
<keyword evidence="3" id="KW-0813">Transport</keyword>
<evidence type="ECO:0000256" key="11">
    <source>
        <dbReference type="ARBA" id="ARBA00023136"/>
    </source>
</evidence>
<feature type="domain" description="Motility protein A N-terminal" evidence="14">
    <location>
        <begin position="7"/>
        <end position="88"/>
    </location>
</feature>
<keyword evidence="8" id="KW-0375">Hydrogen ion transport</keyword>
<evidence type="ECO:0000256" key="10">
    <source>
        <dbReference type="ARBA" id="ARBA00023065"/>
    </source>
</evidence>
<dbReference type="Pfam" id="PF01618">
    <property type="entry name" value="MotA_ExbB"/>
    <property type="match status" value="1"/>
</dbReference>
<evidence type="ECO:0000256" key="1">
    <source>
        <dbReference type="ARBA" id="ARBA00004651"/>
    </source>
</evidence>
<reference evidence="15 16" key="1">
    <citation type="submission" date="2020-04" db="EMBL/GenBank/DDBJ databases">
        <authorList>
            <consortium name="Desulfovibrio sp. FSS-1 genome sequencing consortium"/>
            <person name="Shimoshige H."/>
            <person name="Kobayashi H."/>
            <person name="Maekawa T."/>
        </authorList>
    </citation>
    <scope>NUCLEOTIDE SEQUENCE [LARGE SCALE GENOMIC DNA]</scope>
    <source>
        <strain evidence="15 16">SIID29052-01</strain>
    </source>
</reference>
<dbReference type="InterPro" id="IPR002898">
    <property type="entry name" value="MotA_ExbB_proton_chnl"/>
</dbReference>
<evidence type="ECO:0000256" key="12">
    <source>
        <dbReference type="SAM" id="Phobius"/>
    </source>
</evidence>
<dbReference type="GO" id="GO:0071978">
    <property type="term" value="P:bacterial-type flagellum-dependent swarming motility"/>
    <property type="evidence" value="ECO:0007669"/>
    <property type="project" value="InterPro"/>
</dbReference>
<protein>
    <submittedName>
        <fullName evidence="15">Chemotaxis protein PomA</fullName>
    </submittedName>
</protein>
<evidence type="ECO:0000256" key="8">
    <source>
        <dbReference type="ARBA" id="ARBA00022781"/>
    </source>
</evidence>
<evidence type="ECO:0000313" key="16">
    <source>
        <dbReference type="Proteomes" id="UP000494245"/>
    </source>
</evidence>